<evidence type="ECO:0000256" key="1">
    <source>
        <dbReference type="SAM" id="MobiDB-lite"/>
    </source>
</evidence>
<keyword evidence="3" id="KW-1185">Reference proteome</keyword>
<protein>
    <submittedName>
        <fullName evidence="2">Uncharacterized protein</fullName>
    </submittedName>
</protein>
<dbReference type="AlphaFoldDB" id="A0A165DL08"/>
<organism evidence="2 3">
    <name type="scientific">Exidia glandulosa HHB12029</name>
    <dbReference type="NCBI Taxonomy" id="1314781"/>
    <lineage>
        <taxon>Eukaryota</taxon>
        <taxon>Fungi</taxon>
        <taxon>Dikarya</taxon>
        <taxon>Basidiomycota</taxon>
        <taxon>Agaricomycotina</taxon>
        <taxon>Agaricomycetes</taxon>
        <taxon>Auriculariales</taxon>
        <taxon>Exidiaceae</taxon>
        <taxon>Exidia</taxon>
    </lineage>
</organism>
<dbReference type="Proteomes" id="UP000077266">
    <property type="component" value="Unassembled WGS sequence"/>
</dbReference>
<dbReference type="InParanoid" id="A0A165DL08"/>
<dbReference type="EMBL" id="KV426210">
    <property type="protein sequence ID" value="KZV84807.1"/>
    <property type="molecule type" value="Genomic_DNA"/>
</dbReference>
<feature type="region of interest" description="Disordered" evidence="1">
    <location>
        <begin position="1"/>
        <end position="21"/>
    </location>
</feature>
<gene>
    <name evidence="2" type="ORF">EXIGLDRAFT_841921</name>
</gene>
<name>A0A165DL08_EXIGL</name>
<sequence length="115" mass="11487">MSSTPKKSSTPTQPTASQHSGNANVNYAAVFNASAAATSCPYASDLAHVWGSAPRPNAGVQAPTSAQVNSEAQGGTAMPVTAAQLFNNATNASAAPAAAADLAHFWCPGTAKRNT</sequence>
<evidence type="ECO:0000313" key="3">
    <source>
        <dbReference type="Proteomes" id="UP000077266"/>
    </source>
</evidence>
<evidence type="ECO:0000313" key="2">
    <source>
        <dbReference type="EMBL" id="KZV84807.1"/>
    </source>
</evidence>
<reference evidence="2 3" key="1">
    <citation type="journal article" date="2016" name="Mol. Biol. Evol.">
        <title>Comparative Genomics of Early-Diverging Mushroom-Forming Fungi Provides Insights into the Origins of Lignocellulose Decay Capabilities.</title>
        <authorList>
            <person name="Nagy L.G."/>
            <person name="Riley R."/>
            <person name="Tritt A."/>
            <person name="Adam C."/>
            <person name="Daum C."/>
            <person name="Floudas D."/>
            <person name="Sun H."/>
            <person name="Yadav J.S."/>
            <person name="Pangilinan J."/>
            <person name="Larsson K.H."/>
            <person name="Matsuura K."/>
            <person name="Barry K."/>
            <person name="Labutti K."/>
            <person name="Kuo R."/>
            <person name="Ohm R.A."/>
            <person name="Bhattacharya S.S."/>
            <person name="Shirouzu T."/>
            <person name="Yoshinaga Y."/>
            <person name="Martin F.M."/>
            <person name="Grigoriev I.V."/>
            <person name="Hibbett D.S."/>
        </authorList>
    </citation>
    <scope>NUCLEOTIDE SEQUENCE [LARGE SCALE GENOMIC DNA]</scope>
    <source>
        <strain evidence="2 3">HHB12029</strain>
    </source>
</reference>
<proteinExistence type="predicted"/>
<accession>A0A165DL08</accession>